<name>A0A314YDZ3_PRUYE</name>
<organism evidence="2 3">
    <name type="scientific">Prunus yedoensis var. nudiflora</name>
    <dbReference type="NCBI Taxonomy" id="2094558"/>
    <lineage>
        <taxon>Eukaryota</taxon>
        <taxon>Viridiplantae</taxon>
        <taxon>Streptophyta</taxon>
        <taxon>Embryophyta</taxon>
        <taxon>Tracheophyta</taxon>
        <taxon>Spermatophyta</taxon>
        <taxon>Magnoliopsida</taxon>
        <taxon>eudicotyledons</taxon>
        <taxon>Gunneridae</taxon>
        <taxon>Pentapetalae</taxon>
        <taxon>rosids</taxon>
        <taxon>fabids</taxon>
        <taxon>Rosales</taxon>
        <taxon>Rosaceae</taxon>
        <taxon>Amygdaloideae</taxon>
        <taxon>Amygdaleae</taxon>
        <taxon>Prunus</taxon>
    </lineage>
</organism>
<keyword evidence="1" id="KW-0812">Transmembrane</keyword>
<reference evidence="2 3" key="1">
    <citation type="submission" date="2018-02" db="EMBL/GenBank/DDBJ databases">
        <title>Draft genome of wild Prunus yedoensis var. nudiflora.</title>
        <authorList>
            <person name="Baek S."/>
            <person name="Kim J.-H."/>
            <person name="Choi K."/>
            <person name="Kim G.-B."/>
            <person name="Cho A."/>
            <person name="Jang H."/>
            <person name="Shin C.-H."/>
            <person name="Yu H.-J."/>
            <person name="Mun J.-H."/>
        </authorList>
    </citation>
    <scope>NUCLEOTIDE SEQUENCE [LARGE SCALE GENOMIC DNA]</scope>
    <source>
        <strain evidence="3">cv. Jeju island</strain>
        <tissue evidence="2">Leaf</tissue>
    </source>
</reference>
<protein>
    <submittedName>
        <fullName evidence="2">Very-long-chain enoyl-CoA reductase-like</fullName>
    </submittedName>
</protein>
<dbReference type="AlphaFoldDB" id="A0A314YDZ3"/>
<evidence type="ECO:0000256" key="1">
    <source>
        <dbReference type="SAM" id="Phobius"/>
    </source>
</evidence>
<dbReference type="OrthoDB" id="5788137at2759"/>
<proteinExistence type="predicted"/>
<sequence length="79" mass="8786">MSVISFTSAANLGLSELRGKHLHYSKFWNSGSKTSAAKKIKLSSRTGMLIAYNPAFLASVTSFYFILKRISESYCFVQP</sequence>
<keyword evidence="1" id="KW-0472">Membrane</keyword>
<dbReference type="EMBL" id="PJQY01001219">
    <property type="protein sequence ID" value="PQQ04613.1"/>
    <property type="molecule type" value="Genomic_DNA"/>
</dbReference>
<accession>A0A314YDZ3</accession>
<evidence type="ECO:0000313" key="3">
    <source>
        <dbReference type="Proteomes" id="UP000250321"/>
    </source>
</evidence>
<comment type="caution">
    <text evidence="2">The sequence shown here is derived from an EMBL/GenBank/DDBJ whole genome shotgun (WGS) entry which is preliminary data.</text>
</comment>
<feature type="transmembrane region" description="Helical" evidence="1">
    <location>
        <begin position="49"/>
        <end position="67"/>
    </location>
</feature>
<evidence type="ECO:0000313" key="2">
    <source>
        <dbReference type="EMBL" id="PQQ04613.1"/>
    </source>
</evidence>
<dbReference type="Proteomes" id="UP000250321">
    <property type="component" value="Unassembled WGS sequence"/>
</dbReference>
<keyword evidence="1" id="KW-1133">Transmembrane helix</keyword>
<dbReference type="STRING" id="2094558.A0A314YDZ3"/>
<keyword evidence="3" id="KW-1185">Reference proteome</keyword>
<gene>
    <name evidence="2" type="ORF">Pyn_15175</name>
</gene>